<name>A0A183MRT9_9TREM</name>
<dbReference type="STRING" id="48269.A0A183MRT9"/>
<gene>
    <name evidence="2" type="ORF">SMRZ_LOCUS18764</name>
</gene>
<evidence type="ECO:0000313" key="3">
    <source>
        <dbReference type="Proteomes" id="UP000277204"/>
    </source>
</evidence>
<evidence type="ECO:0000256" key="1">
    <source>
        <dbReference type="SAM" id="MobiDB-lite"/>
    </source>
</evidence>
<dbReference type="PANTHER" id="PTHR38681">
    <property type="entry name" value="RETROVIRUS-RELATED POL POLYPROTEIN FROM TRANSPOSON 412-LIKE PROTEIN-RELATED"/>
    <property type="match status" value="1"/>
</dbReference>
<dbReference type="AlphaFoldDB" id="A0A183MRT9"/>
<feature type="compositionally biased region" description="Polar residues" evidence="1">
    <location>
        <begin position="104"/>
        <end position="135"/>
    </location>
</feature>
<feature type="region of interest" description="Disordered" evidence="1">
    <location>
        <begin position="98"/>
        <end position="135"/>
    </location>
</feature>
<dbReference type="Proteomes" id="UP000277204">
    <property type="component" value="Unassembled WGS sequence"/>
</dbReference>
<protein>
    <submittedName>
        <fullName evidence="2">Uncharacterized protein</fullName>
    </submittedName>
</protein>
<proteinExistence type="predicted"/>
<evidence type="ECO:0000313" key="2">
    <source>
        <dbReference type="EMBL" id="VDP29071.1"/>
    </source>
</evidence>
<sequence length="271" mass="30782">MRTLSPVSTRIQHRQVALPRELSTCSHVFIRVDSVRKPLQQPYEGPFRMIARHEKTFKVDRHGRVEFVSIDRLKPAHVDDSAPSNNLRFNARPIKPSGMVKSFSDPTLDTPETSFSRLSQQHASSAPSRDETTPTPSTISVWFRRLQSTLAKAGLATHALVNVLSRYIGLNVWHTLGLELGRCGRFWFFGSTWFRPTSAAFLVRIPYERHPQILDTNHSCSMSTQATSTAHRSWYRSPKITFVGDSTINDRFPVFQSVRPTNARQPISPTI</sequence>
<organism evidence="2 3">
    <name type="scientific">Schistosoma margrebowiei</name>
    <dbReference type="NCBI Taxonomy" id="48269"/>
    <lineage>
        <taxon>Eukaryota</taxon>
        <taxon>Metazoa</taxon>
        <taxon>Spiralia</taxon>
        <taxon>Lophotrochozoa</taxon>
        <taxon>Platyhelminthes</taxon>
        <taxon>Trematoda</taxon>
        <taxon>Digenea</taxon>
        <taxon>Strigeidida</taxon>
        <taxon>Schistosomatoidea</taxon>
        <taxon>Schistosomatidae</taxon>
        <taxon>Schistosoma</taxon>
    </lineage>
</organism>
<dbReference type="EMBL" id="UZAI01017749">
    <property type="protein sequence ID" value="VDP29071.1"/>
    <property type="molecule type" value="Genomic_DNA"/>
</dbReference>
<keyword evidence="3" id="KW-1185">Reference proteome</keyword>
<reference evidence="2 3" key="1">
    <citation type="submission" date="2018-11" db="EMBL/GenBank/DDBJ databases">
        <authorList>
            <consortium name="Pathogen Informatics"/>
        </authorList>
    </citation>
    <scope>NUCLEOTIDE SEQUENCE [LARGE SCALE GENOMIC DNA]</scope>
    <source>
        <strain evidence="2 3">Zambia</strain>
    </source>
</reference>
<accession>A0A183MRT9</accession>
<dbReference type="PANTHER" id="PTHR38681:SF1">
    <property type="entry name" value="RETROVIRUS-RELATED POL POLYPROTEIN FROM TRANSPOSON 412-LIKE PROTEIN"/>
    <property type="match status" value="1"/>
</dbReference>